<evidence type="ECO:0000313" key="4">
    <source>
        <dbReference type="Proteomes" id="UP000006281"/>
    </source>
</evidence>
<dbReference type="PANTHER" id="PTHR42993:SF1">
    <property type="entry name" value="MAOC-LIKE DEHYDRATASE DOMAIN-CONTAINING PROTEIN"/>
    <property type="match status" value="1"/>
</dbReference>
<keyword evidence="4" id="KW-1185">Reference proteome</keyword>
<dbReference type="InterPro" id="IPR029069">
    <property type="entry name" value="HotDog_dom_sf"/>
</dbReference>
<sequence>MRTFPTLDALGEATGEHLGHGSWHEITQREINLFAEATDDHQWIHVDLEKAKAGPFGAPVAHGYLTLSLIPSLVRDIYTVQNLSMGVNYGLNKVRFPTPVTVGSRVRAGAELTKLTDFPPGKQAIIKVTVEIEGHPKPACVAETVVLYIP</sequence>
<dbReference type="Proteomes" id="UP000006281">
    <property type="component" value="Chromosome"/>
</dbReference>
<dbReference type="PANTHER" id="PTHR42993">
    <property type="entry name" value="MAOC-LIKE DEHYDRATASE DOMAIN-CONTAINING PROTEIN"/>
    <property type="match status" value="1"/>
</dbReference>
<dbReference type="HOGENOM" id="CLU_108911_0_0_11"/>
<gene>
    <name evidence="3" type="ordered locus">BN6_19350</name>
</gene>
<proteinExistence type="inferred from homology"/>
<dbReference type="KEGG" id="sesp:BN6_19350"/>
<dbReference type="InterPro" id="IPR002539">
    <property type="entry name" value="MaoC-like_dom"/>
</dbReference>
<organism evidence="3 4">
    <name type="scientific">Saccharothrix espanaensis (strain ATCC 51144 / DSM 44229 / JCM 9112 / NBRC 15066 / NRRL 15764)</name>
    <dbReference type="NCBI Taxonomy" id="1179773"/>
    <lineage>
        <taxon>Bacteria</taxon>
        <taxon>Bacillati</taxon>
        <taxon>Actinomycetota</taxon>
        <taxon>Actinomycetes</taxon>
        <taxon>Pseudonocardiales</taxon>
        <taxon>Pseudonocardiaceae</taxon>
        <taxon>Saccharothrix</taxon>
    </lineage>
</organism>
<dbReference type="OrthoDB" id="9801735at2"/>
<reference evidence="3 4" key="1">
    <citation type="journal article" date="2012" name="BMC Genomics">
        <title>Complete genome sequence of Saccharothrix espanaensis DSM 44229T and comparison to the other completely sequenced Pseudonocardiaceae.</title>
        <authorList>
            <person name="Strobel T."/>
            <person name="Al-Dilaimi A."/>
            <person name="Blom J."/>
            <person name="Gessner A."/>
            <person name="Kalinowski J."/>
            <person name="Luzhetska M."/>
            <person name="Puhler A."/>
            <person name="Szczepanowski R."/>
            <person name="Bechthold A."/>
            <person name="Ruckert C."/>
        </authorList>
    </citation>
    <scope>NUCLEOTIDE SEQUENCE [LARGE SCALE GENOMIC DNA]</scope>
    <source>
        <strain evidence="4">ATCC 51144 / DSM 44229 / JCM 9112 / NBRC 15066 / NRRL 15764</strain>
    </source>
</reference>
<evidence type="ECO:0000256" key="1">
    <source>
        <dbReference type="ARBA" id="ARBA00005254"/>
    </source>
</evidence>
<comment type="similarity">
    <text evidence="1">Belongs to the enoyl-CoA hydratase/isomerase family.</text>
</comment>
<dbReference type="EMBL" id="HE804045">
    <property type="protein sequence ID" value="CCH29255.1"/>
    <property type="molecule type" value="Genomic_DNA"/>
</dbReference>
<evidence type="ECO:0000313" key="3">
    <source>
        <dbReference type="EMBL" id="CCH29255.1"/>
    </source>
</evidence>
<dbReference type="Gene3D" id="3.10.129.10">
    <property type="entry name" value="Hotdog Thioesterase"/>
    <property type="match status" value="1"/>
</dbReference>
<dbReference type="PATRIC" id="fig|1179773.3.peg.1944"/>
<dbReference type="AlphaFoldDB" id="K0JPX1"/>
<evidence type="ECO:0000259" key="2">
    <source>
        <dbReference type="Pfam" id="PF01575"/>
    </source>
</evidence>
<dbReference type="SUPFAM" id="SSF54637">
    <property type="entry name" value="Thioesterase/thiol ester dehydrase-isomerase"/>
    <property type="match status" value="1"/>
</dbReference>
<dbReference type="eggNOG" id="COG2030">
    <property type="taxonomic scope" value="Bacteria"/>
</dbReference>
<dbReference type="InterPro" id="IPR039375">
    <property type="entry name" value="NodN-like"/>
</dbReference>
<accession>K0JPX1</accession>
<protein>
    <submittedName>
        <fullName evidence="3">Acyl dehydratase</fullName>
    </submittedName>
</protein>
<dbReference type="STRING" id="1179773.BN6_19350"/>
<dbReference type="CDD" id="cd03450">
    <property type="entry name" value="NodN"/>
    <property type="match status" value="1"/>
</dbReference>
<dbReference type="RefSeq" id="WP_015099368.1">
    <property type="nucleotide sequence ID" value="NC_019673.1"/>
</dbReference>
<dbReference type="BioCyc" id="SESP1179773:BN6_RS09515-MONOMER"/>
<name>K0JPX1_SACES</name>
<dbReference type="Pfam" id="PF01575">
    <property type="entry name" value="MaoC_dehydratas"/>
    <property type="match status" value="1"/>
</dbReference>
<feature type="domain" description="MaoC-like" evidence="2">
    <location>
        <begin position="13"/>
        <end position="118"/>
    </location>
</feature>